<keyword evidence="2" id="KW-1185">Reference proteome</keyword>
<protein>
    <recommendedName>
        <fullName evidence="3">YopX protein domain-containing protein</fullName>
    </recommendedName>
</protein>
<proteinExistence type="predicted"/>
<dbReference type="Proteomes" id="UP001500604">
    <property type="component" value="Unassembled WGS sequence"/>
</dbReference>
<reference evidence="2" key="1">
    <citation type="journal article" date="2019" name="Int. J. Syst. Evol. Microbiol.">
        <title>The Global Catalogue of Microorganisms (GCM) 10K type strain sequencing project: providing services to taxonomists for standard genome sequencing and annotation.</title>
        <authorList>
            <consortium name="The Broad Institute Genomics Platform"/>
            <consortium name="The Broad Institute Genome Sequencing Center for Infectious Disease"/>
            <person name="Wu L."/>
            <person name="Ma J."/>
        </authorList>
    </citation>
    <scope>NUCLEOTIDE SEQUENCE [LARGE SCALE GENOMIC DNA]</scope>
    <source>
        <strain evidence="2">JCM 17805</strain>
    </source>
</reference>
<evidence type="ECO:0008006" key="3">
    <source>
        <dbReference type="Google" id="ProtNLM"/>
    </source>
</evidence>
<organism evidence="1 2">
    <name type="scientific">Kistimonas scapharcae</name>
    <dbReference type="NCBI Taxonomy" id="1036133"/>
    <lineage>
        <taxon>Bacteria</taxon>
        <taxon>Pseudomonadati</taxon>
        <taxon>Pseudomonadota</taxon>
        <taxon>Gammaproteobacteria</taxon>
        <taxon>Oceanospirillales</taxon>
        <taxon>Endozoicomonadaceae</taxon>
        <taxon>Kistimonas</taxon>
    </lineage>
</organism>
<dbReference type="EMBL" id="BAABFL010000477">
    <property type="protein sequence ID" value="GAA4652528.1"/>
    <property type="molecule type" value="Genomic_DNA"/>
</dbReference>
<accession>A0ABP8V8G1</accession>
<evidence type="ECO:0000313" key="1">
    <source>
        <dbReference type="EMBL" id="GAA4652528.1"/>
    </source>
</evidence>
<gene>
    <name evidence="1" type="ORF">GCM10023116_48120</name>
</gene>
<name>A0ABP8V8G1_9GAMM</name>
<dbReference type="RefSeq" id="WP_345199113.1">
    <property type="nucleotide sequence ID" value="NZ_BAABFL010000477.1"/>
</dbReference>
<sequence>MDADKILSLTIMVEDWAVYDNRFELFEDIDPFAIYFHPSSLRLGEKKKYLRHQDKAKYQMQGEIIYKSDGAWVVDCGIKLYSLNKLDSSYKVGDFVSSDVELWFDPLFDVYDLGNKEGFPKIVYYWSFEEIYQVIMHMEEVSENSYKITDKCLKVIKLNSESDYEWVGSESKYNSHYEVHCLLKELEPISGIEY</sequence>
<comment type="caution">
    <text evidence="1">The sequence shown here is derived from an EMBL/GenBank/DDBJ whole genome shotgun (WGS) entry which is preliminary data.</text>
</comment>
<evidence type="ECO:0000313" key="2">
    <source>
        <dbReference type="Proteomes" id="UP001500604"/>
    </source>
</evidence>